<evidence type="ECO:0000256" key="9">
    <source>
        <dbReference type="SAM" id="Phobius"/>
    </source>
</evidence>
<evidence type="ECO:0000256" key="5">
    <source>
        <dbReference type="ARBA" id="ARBA00022692"/>
    </source>
</evidence>
<evidence type="ECO:0000313" key="12">
    <source>
        <dbReference type="Proteomes" id="UP000076574"/>
    </source>
</evidence>
<keyword evidence="4 11" id="KW-0808">Transferase</keyword>
<comment type="subcellular location">
    <subcellularLocation>
        <location evidence="1">Cell membrane</location>
        <topology evidence="1">Multi-pass membrane protein</topology>
    </subcellularLocation>
</comment>
<accession>A0A163ZFL2</accession>
<dbReference type="InterPro" id="IPR029044">
    <property type="entry name" value="Nucleotide-diphossugar_trans"/>
</dbReference>
<sequence length="347" mass="37609">MLGSDVSSLSTDAATAAAQGLSIVVPVYNEAPGLALFHERLVTLATTLKERHGLACEVVYVDDGSADGTLAVARSLQATSLDVQVVSLSRNFGKEAALMAGLDHVTKGAVLFMDGDGQHPPSLVEQLVRHWIVEGYDVVYTAKAHRDNESFLRRQAVRGFYALINWGARQKIPEDAGDFRLLSPRAAAALRQLPERNRFFKGLATWIGFRQLRVDYEPAAREHGVTSFNPKQLIGLSIEGLTSFSVAPLRFASLLGLLLAFGAFLFGLSILWETWVSGKSVPGYPSLVVGLMTLGGVQLIMIGVLGEYIGKILSELKARPIYFVAEHSVKRNTPDSVAQTTDRTAAE</sequence>
<dbReference type="Pfam" id="PF00535">
    <property type="entry name" value="Glycos_transf_2"/>
    <property type="match status" value="1"/>
</dbReference>
<evidence type="ECO:0000256" key="3">
    <source>
        <dbReference type="ARBA" id="ARBA00022676"/>
    </source>
</evidence>
<keyword evidence="7 9" id="KW-0472">Membrane</keyword>
<dbReference type="PANTHER" id="PTHR48090:SF1">
    <property type="entry name" value="PROPHAGE BACTOPRENOL GLUCOSYL TRANSFERASE HOMOLOG"/>
    <property type="match status" value="1"/>
</dbReference>
<dbReference type="Gene3D" id="3.90.550.10">
    <property type="entry name" value="Spore Coat Polysaccharide Biosynthesis Protein SpsA, Chain A"/>
    <property type="match status" value="1"/>
</dbReference>
<comment type="similarity">
    <text evidence="8">Belongs to the glycosyltransferase 2 family. GtrB subfamily.</text>
</comment>
<dbReference type="InterPro" id="IPR001173">
    <property type="entry name" value="Glyco_trans_2-like"/>
</dbReference>
<gene>
    <name evidence="11" type="ORF">A4A58_08135</name>
</gene>
<feature type="domain" description="Glycosyltransferase 2-like" evidence="10">
    <location>
        <begin position="22"/>
        <end position="183"/>
    </location>
</feature>
<keyword evidence="3" id="KW-0328">Glycosyltransferase</keyword>
<dbReference type="STRING" id="943830.A4A58_08135"/>
<comment type="caution">
    <text evidence="11">The sequence shown here is derived from an EMBL/GenBank/DDBJ whole genome shotgun (WGS) entry which is preliminary data.</text>
</comment>
<keyword evidence="2" id="KW-1003">Cell membrane</keyword>
<dbReference type="InterPro" id="IPR050256">
    <property type="entry name" value="Glycosyltransferase_2"/>
</dbReference>
<feature type="transmembrane region" description="Helical" evidence="9">
    <location>
        <begin position="251"/>
        <end position="272"/>
    </location>
</feature>
<evidence type="ECO:0000256" key="6">
    <source>
        <dbReference type="ARBA" id="ARBA00022989"/>
    </source>
</evidence>
<evidence type="ECO:0000313" key="11">
    <source>
        <dbReference type="EMBL" id="KZD23419.1"/>
    </source>
</evidence>
<dbReference type="SUPFAM" id="SSF53448">
    <property type="entry name" value="Nucleotide-diphospho-sugar transferases"/>
    <property type="match status" value="1"/>
</dbReference>
<protein>
    <submittedName>
        <fullName evidence="11">Bactoprenol glucosyl transferase</fullName>
    </submittedName>
</protein>
<evidence type="ECO:0000256" key="1">
    <source>
        <dbReference type="ARBA" id="ARBA00004651"/>
    </source>
</evidence>
<evidence type="ECO:0000259" key="10">
    <source>
        <dbReference type="Pfam" id="PF00535"/>
    </source>
</evidence>
<proteinExistence type="inferred from homology"/>
<keyword evidence="6 9" id="KW-1133">Transmembrane helix</keyword>
<keyword evidence="5 9" id="KW-0812">Transmembrane</keyword>
<dbReference type="PANTHER" id="PTHR48090">
    <property type="entry name" value="UNDECAPRENYL-PHOSPHATE 4-DEOXY-4-FORMAMIDO-L-ARABINOSE TRANSFERASE-RELATED"/>
    <property type="match status" value="1"/>
</dbReference>
<keyword evidence="12" id="KW-1185">Reference proteome</keyword>
<dbReference type="RefSeq" id="WP_068733795.1">
    <property type="nucleotide sequence ID" value="NZ_LVYV01000012.1"/>
</dbReference>
<evidence type="ECO:0000256" key="7">
    <source>
        <dbReference type="ARBA" id="ARBA00023136"/>
    </source>
</evidence>
<reference evidence="11 12" key="1">
    <citation type="submission" date="2016-03" db="EMBL/GenBank/DDBJ databases">
        <title>Microsymbionts genomes from the relict species Vavilovia formosa (Stev.) Fed.</title>
        <authorList>
            <person name="Kopat V."/>
            <person name="Chirak E."/>
            <person name="Kimeklis A."/>
            <person name="Andronov E."/>
        </authorList>
    </citation>
    <scope>NUCLEOTIDE SEQUENCE [LARGE SCALE GENOMIC DNA]</scope>
    <source>
        <strain evidence="11 12">Vaf07</strain>
    </source>
</reference>
<dbReference type="FunFam" id="3.90.550.10:FF:000079">
    <property type="entry name" value="Probable glycosyl transferase"/>
    <property type="match status" value="1"/>
</dbReference>
<feature type="transmembrane region" description="Helical" evidence="9">
    <location>
        <begin position="284"/>
        <end position="309"/>
    </location>
</feature>
<dbReference type="EMBL" id="LVYV01000012">
    <property type="protein sequence ID" value="KZD23419.1"/>
    <property type="molecule type" value="Genomic_DNA"/>
</dbReference>
<dbReference type="GO" id="GO:0005886">
    <property type="term" value="C:plasma membrane"/>
    <property type="evidence" value="ECO:0007669"/>
    <property type="project" value="UniProtKB-SubCell"/>
</dbReference>
<dbReference type="Proteomes" id="UP000076574">
    <property type="component" value="Unassembled WGS sequence"/>
</dbReference>
<dbReference type="AlphaFoldDB" id="A0A163ZFL2"/>
<evidence type="ECO:0000256" key="2">
    <source>
        <dbReference type="ARBA" id="ARBA00022475"/>
    </source>
</evidence>
<dbReference type="CDD" id="cd04187">
    <property type="entry name" value="DPM1_like_bac"/>
    <property type="match status" value="1"/>
</dbReference>
<evidence type="ECO:0000256" key="4">
    <source>
        <dbReference type="ARBA" id="ARBA00022679"/>
    </source>
</evidence>
<organism evidence="11 12">
    <name type="scientific">Tardiphaga robiniae</name>
    <dbReference type="NCBI Taxonomy" id="943830"/>
    <lineage>
        <taxon>Bacteria</taxon>
        <taxon>Pseudomonadati</taxon>
        <taxon>Pseudomonadota</taxon>
        <taxon>Alphaproteobacteria</taxon>
        <taxon>Hyphomicrobiales</taxon>
        <taxon>Nitrobacteraceae</taxon>
        <taxon>Tardiphaga</taxon>
    </lineage>
</organism>
<dbReference type="GO" id="GO:0016757">
    <property type="term" value="F:glycosyltransferase activity"/>
    <property type="evidence" value="ECO:0007669"/>
    <property type="project" value="UniProtKB-KW"/>
</dbReference>
<evidence type="ECO:0000256" key="8">
    <source>
        <dbReference type="ARBA" id="ARBA00038152"/>
    </source>
</evidence>
<name>A0A163ZFL2_9BRAD</name>